<reference evidence="1" key="1">
    <citation type="submission" date="2022-07" db="EMBL/GenBank/DDBJ databases">
        <title>Complete genome of Vibrio japonicus strain JCM 31412T and phylogenomic assessment of the Nereis clade of the genus Vibrio.</title>
        <authorList>
            <person name="Shlafstein M.D."/>
            <person name="Emsley S.A."/>
            <person name="Ushijima B."/>
            <person name="Videau P."/>
            <person name="Saw J.H."/>
        </authorList>
    </citation>
    <scope>NUCLEOTIDE SEQUENCE</scope>
    <source>
        <strain evidence="1">JCM 31412</strain>
    </source>
</reference>
<dbReference type="RefSeq" id="WP_257086182.1">
    <property type="nucleotide sequence ID" value="NZ_CP102097.1"/>
</dbReference>
<organism evidence="1 2">
    <name type="scientific">Vibrio japonicus</name>
    <dbReference type="NCBI Taxonomy" id="1824638"/>
    <lineage>
        <taxon>Bacteria</taxon>
        <taxon>Pseudomonadati</taxon>
        <taxon>Pseudomonadota</taxon>
        <taxon>Gammaproteobacteria</taxon>
        <taxon>Vibrionales</taxon>
        <taxon>Vibrionaceae</taxon>
        <taxon>Vibrio</taxon>
    </lineage>
</organism>
<dbReference type="Proteomes" id="UP001058602">
    <property type="component" value="Chromosome 2"/>
</dbReference>
<evidence type="ECO:0000313" key="2">
    <source>
        <dbReference type="Proteomes" id="UP001058602"/>
    </source>
</evidence>
<dbReference type="EMBL" id="CP102097">
    <property type="protein sequence ID" value="UUM32516.1"/>
    <property type="molecule type" value="Genomic_DNA"/>
</dbReference>
<gene>
    <name evidence="1" type="ORF">NP165_19815</name>
</gene>
<accession>A0ABY5LM49</accession>
<evidence type="ECO:0000313" key="1">
    <source>
        <dbReference type="EMBL" id="UUM32516.1"/>
    </source>
</evidence>
<protein>
    <submittedName>
        <fullName evidence="1">Uncharacterized protein</fullName>
    </submittedName>
</protein>
<name>A0ABY5LM49_9VIBR</name>
<keyword evidence="2" id="KW-1185">Reference proteome</keyword>
<sequence length="40" mass="4662">MSDHIKNEESLELLDAMEIGFDLSDYEQSIEELAEEIFNN</sequence>
<proteinExistence type="predicted"/>